<reference evidence="1 2" key="1">
    <citation type="submission" date="2021-09" db="EMBL/GenBank/DDBJ databases">
        <title>Genomic insights and catalytic innovation underlie evolution of tropane alkaloids biosynthesis.</title>
        <authorList>
            <person name="Wang Y.-J."/>
            <person name="Tian T."/>
            <person name="Huang J.-P."/>
            <person name="Huang S.-X."/>
        </authorList>
    </citation>
    <scope>NUCLEOTIDE SEQUENCE [LARGE SCALE GENOMIC DNA]</scope>
    <source>
        <strain evidence="1">KIB-2018</strain>
        <tissue evidence="1">Leaf</tissue>
    </source>
</reference>
<dbReference type="Proteomes" id="UP001159364">
    <property type="component" value="Linkage Group LG12"/>
</dbReference>
<gene>
    <name evidence="1" type="ORF">K2173_011263</name>
</gene>
<accession>A0AAV8S9D9</accession>
<proteinExistence type="predicted"/>
<comment type="caution">
    <text evidence="1">The sequence shown here is derived from an EMBL/GenBank/DDBJ whole genome shotgun (WGS) entry which is preliminary data.</text>
</comment>
<dbReference type="AlphaFoldDB" id="A0AAV8S9D9"/>
<keyword evidence="2" id="KW-1185">Reference proteome</keyword>
<organism evidence="1 2">
    <name type="scientific">Erythroxylum novogranatense</name>
    <dbReference type="NCBI Taxonomy" id="1862640"/>
    <lineage>
        <taxon>Eukaryota</taxon>
        <taxon>Viridiplantae</taxon>
        <taxon>Streptophyta</taxon>
        <taxon>Embryophyta</taxon>
        <taxon>Tracheophyta</taxon>
        <taxon>Spermatophyta</taxon>
        <taxon>Magnoliopsida</taxon>
        <taxon>eudicotyledons</taxon>
        <taxon>Gunneridae</taxon>
        <taxon>Pentapetalae</taxon>
        <taxon>rosids</taxon>
        <taxon>fabids</taxon>
        <taxon>Malpighiales</taxon>
        <taxon>Erythroxylaceae</taxon>
        <taxon>Erythroxylum</taxon>
    </lineage>
</organism>
<sequence>MGHLFDYLRPVATCTPSTTDKWLMCSPGRRHLSLPPWILAFSHSLSDEKGQWWIRVS</sequence>
<evidence type="ECO:0000313" key="1">
    <source>
        <dbReference type="EMBL" id="KAJ8748714.1"/>
    </source>
</evidence>
<dbReference type="EMBL" id="JAIWQS010000012">
    <property type="protein sequence ID" value="KAJ8748714.1"/>
    <property type="molecule type" value="Genomic_DNA"/>
</dbReference>
<protein>
    <submittedName>
        <fullName evidence="1">Uncharacterized protein</fullName>
    </submittedName>
</protein>
<name>A0AAV8S9D9_9ROSI</name>
<evidence type="ECO:0000313" key="2">
    <source>
        <dbReference type="Proteomes" id="UP001159364"/>
    </source>
</evidence>